<evidence type="ECO:0000256" key="1">
    <source>
        <dbReference type="ARBA" id="ARBA00022723"/>
    </source>
</evidence>
<dbReference type="InterPro" id="IPR007419">
    <property type="entry name" value="BFD-like_2Fe2S-bd_dom"/>
</dbReference>
<gene>
    <name evidence="5" type="ORF">J5W02_05515</name>
</gene>
<dbReference type="Pfam" id="PF12838">
    <property type="entry name" value="Fer4_7"/>
    <property type="match status" value="1"/>
</dbReference>
<dbReference type="Proteomes" id="UP000719942">
    <property type="component" value="Unassembled WGS sequence"/>
</dbReference>
<accession>A0ABS7DMH5</accession>
<dbReference type="PANTHER" id="PTHR43122">
    <property type="entry name" value="FERREDOXIN SUBUNIT OF PYRUVATE:FLAVODOXIN OXIDOREDUCTASE-RELATED"/>
    <property type="match status" value="1"/>
</dbReference>
<protein>
    <submittedName>
        <fullName evidence="5">4Fe-4S binding protein</fullName>
    </submittedName>
</protein>
<dbReference type="InterPro" id="IPR041854">
    <property type="entry name" value="BFD-like_2Fe2S-bd_dom_sf"/>
</dbReference>
<evidence type="ECO:0000256" key="2">
    <source>
        <dbReference type="ARBA" id="ARBA00023004"/>
    </source>
</evidence>
<dbReference type="InterPro" id="IPR017900">
    <property type="entry name" value="4Fe4S_Fe_S_CS"/>
</dbReference>
<evidence type="ECO:0000259" key="4">
    <source>
        <dbReference type="PROSITE" id="PS51379"/>
    </source>
</evidence>
<feature type="domain" description="4Fe-4S ferredoxin-type" evidence="4">
    <location>
        <begin position="36"/>
        <end position="64"/>
    </location>
</feature>
<dbReference type="Gene3D" id="3.30.70.20">
    <property type="match status" value="1"/>
</dbReference>
<organism evidence="5 6">
    <name type="scientific">Caproiciproducens faecalis</name>
    <dbReference type="NCBI Taxonomy" id="2820301"/>
    <lineage>
        <taxon>Bacteria</taxon>
        <taxon>Bacillati</taxon>
        <taxon>Bacillota</taxon>
        <taxon>Clostridia</taxon>
        <taxon>Eubacteriales</taxon>
        <taxon>Acutalibacteraceae</taxon>
        <taxon>Caproiciproducens</taxon>
    </lineage>
</organism>
<dbReference type="RefSeq" id="WP_219964681.1">
    <property type="nucleotide sequence ID" value="NZ_JAGFNZ010000002.1"/>
</dbReference>
<dbReference type="Gene3D" id="1.10.10.1100">
    <property type="entry name" value="BFD-like [2Fe-2S]-binding domain"/>
    <property type="match status" value="1"/>
</dbReference>
<dbReference type="EMBL" id="JAGFNZ010000002">
    <property type="protein sequence ID" value="MBW7572267.1"/>
    <property type="molecule type" value="Genomic_DNA"/>
</dbReference>
<comment type="caution">
    <text evidence="5">The sequence shown here is derived from an EMBL/GenBank/DDBJ whole genome shotgun (WGS) entry which is preliminary data.</text>
</comment>
<dbReference type="PROSITE" id="PS51379">
    <property type="entry name" value="4FE4S_FER_2"/>
    <property type="match status" value="2"/>
</dbReference>
<proteinExistence type="predicted"/>
<dbReference type="SUPFAM" id="SSF54862">
    <property type="entry name" value="4Fe-4S ferredoxins"/>
    <property type="match status" value="1"/>
</dbReference>
<feature type="domain" description="4Fe-4S ferredoxin-type" evidence="4">
    <location>
        <begin position="6"/>
        <end position="35"/>
    </location>
</feature>
<keyword evidence="3" id="KW-0411">Iron-sulfur</keyword>
<keyword evidence="2" id="KW-0408">Iron</keyword>
<evidence type="ECO:0000313" key="6">
    <source>
        <dbReference type="Proteomes" id="UP000719942"/>
    </source>
</evidence>
<sequence>MKRVTLLAEVQQDVCRGCKVCEKVCPVYAISVTDRKANVKADACRGCTNCESRCPFHAIKMVKREEPFTIGVDVSKYDSGKIRELCEKAHLNPEQVICYCVGVRAEEVAAAILGGAKTPDEISSLTGIRTGCTIECIQPLLRLVEAAGIELKRDESGWQWYGVTPTAWTLPEDVVQKYNKRGFYFEEDKELLDRVVHTNPEGEETK</sequence>
<dbReference type="InterPro" id="IPR017896">
    <property type="entry name" value="4Fe4S_Fe-S-bd"/>
</dbReference>
<evidence type="ECO:0000313" key="5">
    <source>
        <dbReference type="EMBL" id="MBW7572267.1"/>
    </source>
</evidence>
<keyword evidence="1" id="KW-0479">Metal-binding</keyword>
<dbReference type="Pfam" id="PF04324">
    <property type="entry name" value="Fer2_BFD"/>
    <property type="match status" value="1"/>
</dbReference>
<reference evidence="5 6" key="1">
    <citation type="submission" date="2021-03" db="EMBL/GenBank/DDBJ databases">
        <title>Caproiciproducens sp. nov. isolated from feces of cow.</title>
        <authorList>
            <person name="Choi J.-Y."/>
        </authorList>
    </citation>
    <scope>NUCLEOTIDE SEQUENCE [LARGE SCALE GENOMIC DNA]</scope>
    <source>
        <strain evidence="5 6">AGMB10547</strain>
    </source>
</reference>
<keyword evidence="6" id="KW-1185">Reference proteome</keyword>
<dbReference type="PROSITE" id="PS00198">
    <property type="entry name" value="4FE4S_FER_1"/>
    <property type="match status" value="2"/>
</dbReference>
<evidence type="ECO:0000256" key="3">
    <source>
        <dbReference type="ARBA" id="ARBA00023014"/>
    </source>
</evidence>
<dbReference type="PANTHER" id="PTHR43122:SF2">
    <property type="entry name" value="FERREDOXIN SUBUNIT OF PYRUVATE:FLAVODOXIN OXIDOREDUCTASE"/>
    <property type="match status" value="1"/>
</dbReference>
<name>A0ABS7DMH5_9FIRM</name>